<dbReference type="RefSeq" id="WP_343777724.1">
    <property type="nucleotide sequence ID" value="NZ_BAAADQ010000005.1"/>
</dbReference>
<evidence type="ECO:0000256" key="1">
    <source>
        <dbReference type="SAM" id="Phobius"/>
    </source>
</evidence>
<evidence type="ECO:0000313" key="3">
    <source>
        <dbReference type="Proteomes" id="UP001567571"/>
    </source>
</evidence>
<keyword evidence="1" id="KW-0472">Membrane</keyword>
<protein>
    <submittedName>
        <fullName evidence="2">Uncharacterized protein</fullName>
    </submittedName>
</protein>
<comment type="caution">
    <text evidence="2">The sequence shown here is derived from an EMBL/GenBank/DDBJ whole genome shotgun (WGS) entry which is preliminary data.</text>
</comment>
<keyword evidence="1" id="KW-1133">Transmembrane helix</keyword>
<keyword evidence="3" id="KW-1185">Reference proteome</keyword>
<keyword evidence="1" id="KW-0812">Transmembrane</keyword>
<proteinExistence type="predicted"/>
<dbReference type="EMBL" id="JBEDNW010000010">
    <property type="protein sequence ID" value="MEZ3168757.1"/>
    <property type="molecule type" value="Genomic_DNA"/>
</dbReference>
<organism evidence="2 3">
    <name type="scientific">Halorubrum ejinorense</name>
    <dbReference type="NCBI Taxonomy" id="425309"/>
    <lineage>
        <taxon>Archaea</taxon>
        <taxon>Methanobacteriati</taxon>
        <taxon>Methanobacteriota</taxon>
        <taxon>Stenosarchaea group</taxon>
        <taxon>Halobacteria</taxon>
        <taxon>Halobacteriales</taxon>
        <taxon>Haloferacaceae</taxon>
        <taxon>Halorubrum</taxon>
    </lineage>
</organism>
<name>A0ABV4IQC0_9EURY</name>
<accession>A0ABV4IQC0</accession>
<dbReference type="Proteomes" id="UP001567571">
    <property type="component" value="Unassembled WGS sequence"/>
</dbReference>
<sequence>MTSNTTDDVDDGAVTTETDYRWRWLSTIWVLVYGLGFPAWALTVGTDVGAALLSALILAWGGTVVYVIGPENVRAFRELRSGTSEGD</sequence>
<gene>
    <name evidence="2" type="ORF">ABNG02_15695</name>
</gene>
<feature type="transmembrane region" description="Helical" evidence="1">
    <location>
        <begin position="48"/>
        <end position="69"/>
    </location>
</feature>
<feature type="transmembrane region" description="Helical" evidence="1">
    <location>
        <begin position="24"/>
        <end position="42"/>
    </location>
</feature>
<evidence type="ECO:0000313" key="2">
    <source>
        <dbReference type="EMBL" id="MEZ3168757.1"/>
    </source>
</evidence>
<reference evidence="2 3" key="1">
    <citation type="submission" date="2024-06" db="EMBL/GenBank/DDBJ databases">
        <title>Halorubrum miltondacostae sp. nov., a potential PHA producer isolated from an inland solar saltern in Rio Maior, Portugal.</title>
        <authorList>
            <person name="Albuquerque L."/>
            <person name="Viver T."/>
            <person name="Barroso C."/>
            <person name="Claudino R."/>
            <person name="Galvan M."/>
            <person name="Simoes G."/>
            <person name="Lobo Da Cunha A."/>
            <person name="Egas C."/>
        </authorList>
    </citation>
    <scope>NUCLEOTIDE SEQUENCE [LARGE SCALE GENOMIC DNA]</scope>
    <source>
        <strain evidence="2 3">DSM 18646</strain>
    </source>
</reference>